<sequence length="230" mass="25716">MKPLFALLLLCACAPAWARTAFQARCEDTIGQSVSVLSSQQNGYRIDNTQSLHGLSGMKRDRTPGSFVLGLTRTESRVMVGISSRILSDPASGYECVAPRLEVKLTYLPIVVYVGREFAPGTCAYREILAHELRHRDIYLDFLPRAEKVVGDALARRFQGKPLYAPAGQVRSLLQREIDSAWLPFIRNEMVKVERLQAAIDTPQEYARLGKVCAGEVQSLIRPAHSRRRT</sequence>
<dbReference type="EMBL" id="JBHSMS010000063">
    <property type="protein sequence ID" value="MFC5513225.1"/>
    <property type="molecule type" value="Genomic_DNA"/>
</dbReference>
<comment type="caution">
    <text evidence="2">The sequence shown here is derived from an EMBL/GenBank/DDBJ whole genome shotgun (WGS) entry which is preliminary data.</text>
</comment>
<dbReference type="RefSeq" id="WP_379724993.1">
    <property type="nucleotide sequence ID" value="NZ_JBHSMS010000063.1"/>
</dbReference>
<gene>
    <name evidence="2" type="ORF">ACFPOU_19165</name>
</gene>
<keyword evidence="3" id="KW-1185">Reference proteome</keyword>
<protein>
    <recommendedName>
        <fullName evidence="4">DUF922 domain-containing protein</fullName>
    </recommendedName>
</protein>
<reference evidence="3" key="1">
    <citation type="journal article" date="2019" name="Int. J. Syst. Evol. Microbiol.">
        <title>The Global Catalogue of Microorganisms (GCM) 10K type strain sequencing project: providing services to taxonomists for standard genome sequencing and annotation.</title>
        <authorList>
            <consortium name="The Broad Institute Genomics Platform"/>
            <consortium name="The Broad Institute Genome Sequencing Center for Infectious Disease"/>
            <person name="Wu L."/>
            <person name="Ma J."/>
        </authorList>
    </citation>
    <scope>NUCLEOTIDE SEQUENCE [LARGE SCALE GENOMIC DNA]</scope>
    <source>
        <strain evidence="3">CCUG 38813</strain>
    </source>
</reference>
<keyword evidence="1" id="KW-0732">Signal</keyword>
<feature type="chain" id="PRO_5047421768" description="DUF922 domain-containing protein" evidence="1">
    <location>
        <begin position="19"/>
        <end position="230"/>
    </location>
</feature>
<name>A0ABW0PL78_9BURK</name>
<accession>A0ABW0PL78</accession>
<dbReference type="Proteomes" id="UP001596031">
    <property type="component" value="Unassembled WGS sequence"/>
</dbReference>
<evidence type="ECO:0000313" key="3">
    <source>
        <dbReference type="Proteomes" id="UP001596031"/>
    </source>
</evidence>
<evidence type="ECO:0000313" key="2">
    <source>
        <dbReference type="EMBL" id="MFC5513225.1"/>
    </source>
</evidence>
<evidence type="ECO:0008006" key="4">
    <source>
        <dbReference type="Google" id="ProtNLM"/>
    </source>
</evidence>
<evidence type="ECO:0000256" key="1">
    <source>
        <dbReference type="SAM" id="SignalP"/>
    </source>
</evidence>
<proteinExistence type="predicted"/>
<feature type="signal peptide" evidence="1">
    <location>
        <begin position="1"/>
        <end position="18"/>
    </location>
</feature>
<organism evidence="2 3">
    <name type="scientific">Massilia jejuensis</name>
    <dbReference type="NCBI Taxonomy" id="648894"/>
    <lineage>
        <taxon>Bacteria</taxon>
        <taxon>Pseudomonadati</taxon>
        <taxon>Pseudomonadota</taxon>
        <taxon>Betaproteobacteria</taxon>
        <taxon>Burkholderiales</taxon>
        <taxon>Oxalobacteraceae</taxon>
        <taxon>Telluria group</taxon>
        <taxon>Massilia</taxon>
    </lineage>
</organism>